<evidence type="ECO:0000256" key="2">
    <source>
        <dbReference type="SAM" id="MobiDB-lite"/>
    </source>
</evidence>
<reference evidence="3 4" key="1">
    <citation type="submission" date="2022-09" db="EMBL/GenBank/DDBJ databases">
        <authorList>
            <person name="Palmer J.M."/>
        </authorList>
    </citation>
    <scope>NUCLEOTIDE SEQUENCE [LARGE SCALE GENOMIC DNA]</scope>
    <source>
        <strain evidence="3 4">DSM 7382</strain>
    </source>
</reference>
<dbReference type="EMBL" id="JASBNA010000032">
    <property type="protein sequence ID" value="KAK7683174.1"/>
    <property type="molecule type" value="Genomic_DNA"/>
</dbReference>
<keyword evidence="4" id="KW-1185">Reference proteome</keyword>
<dbReference type="Gene3D" id="1.20.5.340">
    <property type="match status" value="1"/>
</dbReference>
<gene>
    <name evidence="3" type="ORF">QCA50_013847</name>
</gene>
<evidence type="ECO:0000256" key="1">
    <source>
        <dbReference type="SAM" id="Coils"/>
    </source>
</evidence>
<name>A0AAW0FUG2_9APHY</name>
<sequence>MGGIPRNPPPSSSIDIQLLLQEIEDSLDKLNRKLESHEANINAKIDAFVAKFEKGFDALNEGVSRIEASVTSIETKLISIDTGLTSINTTLAAISTEATSISANVKAIGVRLSNINRLETTSPTVVYTTIIQDTGSFNSDDTAPTAADDESAPKTSSAADIGSGSCFMIIGRVM</sequence>
<accession>A0AAW0FUG2</accession>
<dbReference type="AlphaFoldDB" id="A0AAW0FUG2"/>
<dbReference type="Proteomes" id="UP001385951">
    <property type="component" value="Unassembled WGS sequence"/>
</dbReference>
<evidence type="ECO:0000313" key="3">
    <source>
        <dbReference type="EMBL" id="KAK7683174.1"/>
    </source>
</evidence>
<comment type="caution">
    <text evidence="3">The sequence shown here is derived from an EMBL/GenBank/DDBJ whole genome shotgun (WGS) entry which is preliminary data.</text>
</comment>
<feature type="coiled-coil region" evidence="1">
    <location>
        <begin position="20"/>
        <end position="47"/>
    </location>
</feature>
<proteinExistence type="predicted"/>
<keyword evidence="1" id="KW-0175">Coiled coil</keyword>
<evidence type="ECO:0000313" key="4">
    <source>
        <dbReference type="Proteomes" id="UP001385951"/>
    </source>
</evidence>
<feature type="region of interest" description="Disordered" evidence="2">
    <location>
        <begin position="138"/>
        <end position="158"/>
    </location>
</feature>
<protein>
    <submittedName>
        <fullName evidence="3">Uncharacterized protein</fullName>
    </submittedName>
</protein>
<organism evidence="3 4">
    <name type="scientific">Cerrena zonata</name>
    <dbReference type="NCBI Taxonomy" id="2478898"/>
    <lineage>
        <taxon>Eukaryota</taxon>
        <taxon>Fungi</taxon>
        <taxon>Dikarya</taxon>
        <taxon>Basidiomycota</taxon>
        <taxon>Agaricomycotina</taxon>
        <taxon>Agaricomycetes</taxon>
        <taxon>Polyporales</taxon>
        <taxon>Cerrenaceae</taxon>
        <taxon>Cerrena</taxon>
    </lineage>
</organism>